<dbReference type="GO" id="GO:0001709">
    <property type="term" value="P:cell fate determination"/>
    <property type="evidence" value="ECO:0007669"/>
    <property type="project" value="TreeGrafter"/>
</dbReference>
<evidence type="ECO:0000256" key="2">
    <source>
        <dbReference type="SAM" id="MobiDB-lite"/>
    </source>
</evidence>
<dbReference type="InterPro" id="IPR040361">
    <property type="entry name" value="TPD1"/>
</dbReference>
<sequence>MAQSKGFLLPRITDHGIEEEGEDVNMGPQWGTAGRGGRTKERWGGSKRTRGDNKQSLSSGHDIGGALVEVEGLLELVLKLAGVGGEAAAKGLSKCTLSDLSVTQTAVGVTLSATEYQVSISNGCNCPQSHVVFQCAGFNSILPVDQDFFKPTGGDQCLVNNGEPIYDGDTINFNYASLFQVALSPLSSQIACS</sequence>
<dbReference type="Pfam" id="PF24068">
    <property type="entry name" value="TPD1_C"/>
    <property type="match status" value="1"/>
</dbReference>
<protein>
    <submittedName>
        <fullName evidence="3">Uncharacterized protein</fullName>
    </submittedName>
</protein>
<proteinExistence type="predicted"/>
<dbReference type="Proteomes" id="UP000734854">
    <property type="component" value="Unassembled WGS sequence"/>
</dbReference>
<evidence type="ECO:0000256" key="1">
    <source>
        <dbReference type="ARBA" id="ARBA00022729"/>
    </source>
</evidence>
<evidence type="ECO:0000313" key="3">
    <source>
        <dbReference type="EMBL" id="KAG6471947.1"/>
    </source>
</evidence>
<keyword evidence="1" id="KW-0732">Signal</keyword>
<feature type="region of interest" description="Disordered" evidence="2">
    <location>
        <begin position="21"/>
        <end position="59"/>
    </location>
</feature>
<organism evidence="3 4">
    <name type="scientific">Zingiber officinale</name>
    <name type="common">Ginger</name>
    <name type="synonym">Amomum zingiber</name>
    <dbReference type="NCBI Taxonomy" id="94328"/>
    <lineage>
        <taxon>Eukaryota</taxon>
        <taxon>Viridiplantae</taxon>
        <taxon>Streptophyta</taxon>
        <taxon>Embryophyta</taxon>
        <taxon>Tracheophyta</taxon>
        <taxon>Spermatophyta</taxon>
        <taxon>Magnoliopsida</taxon>
        <taxon>Liliopsida</taxon>
        <taxon>Zingiberales</taxon>
        <taxon>Zingiberaceae</taxon>
        <taxon>Zingiber</taxon>
    </lineage>
</organism>
<gene>
    <name evidence="3" type="ORF">ZIOFF_069400</name>
</gene>
<evidence type="ECO:0000313" key="4">
    <source>
        <dbReference type="Proteomes" id="UP000734854"/>
    </source>
</evidence>
<feature type="compositionally biased region" description="Basic and acidic residues" evidence="2">
    <location>
        <begin position="38"/>
        <end position="53"/>
    </location>
</feature>
<name>A0A8J5CBS2_ZINOF</name>
<dbReference type="PANTHER" id="PTHR33184">
    <property type="entry name" value="PROTEIN TAPETUM DETERMINANT 1-LIKE-RELATED"/>
    <property type="match status" value="1"/>
</dbReference>
<accession>A0A8J5CBS2</accession>
<reference evidence="3 4" key="1">
    <citation type="submission" date="2020-08" db="EMBL/GenBank/DDBJ databases">
        <title>Plant Genome Project.</title>
        <authorList>
            <person name="Zhang R.-G."/>
        </authorList>
    </citation>
    <scope>NUCLEOTIDE SEQUENCE [LARGE SCALE GENOMIC DNA]</scope>
    <source>
        <tissue evidence="3">Rhizome</tissue>
    </source>
</reference>
<dbReference type="EMBL" id="JACMSC010000020">
    <property type="protein sequence ID" value="KAG6471947.1"/>
    <property type="molecule type" value="Genomic_DNA"/>
</dbReference>
<dbReference type="AlphaFoldDB" id="A0A8J5CBS2"/>
<keyword evidence="4" id="KW-1185">Reference proteome</keyword>
<dbReference type="PANTHER" id="PTHR33184:SF72">
    <property type="entry name" value="BETA-1,3-N-ACETYLGLUCOSAMINYLTRANSFERASE FAMILY PROTEIN"/>
    <property type="match status" value="1"/>
</dbReference>
<comment type="caution">
    <text evidence="3">The sequence shown here is derived from an EMBL/GenBank/DDBJ whole genome shotgun (WGS) entry which is preliminary data.</text>
</comment>